<name>A0ACB7IZW9_PLECO</name>
<gene>
    <name evidence="1" type="ORF">CCMSSC00406_0006943</name>
</gene>
<dbReference type="EMBL" id="WQMT02000005">
    <property type="protein sequence ID" value="KAG9223451.1"/>
    <property type="molecule type" value="Genomic_DNA"/>
</dbReference>
<protein>
    <submittedName>
        <fullName evidence="1">Uncharacterized protein</fullName>
    </submittedName>
</protein>
<dbReference type="Proteomes" id="UP000824881">
    <property type="component" value="Unassembled WGS sequence"/>
</dbReference>
<accession>A0ACB7IZW9</accession>
<organism evidence="1 2">
    <name type="scientific">Pleurotus cornucopiae</name>
    <name type="common">Cornucopia mushroom</name>
    <dbReference type="NCBI Taxonomy" id="5321"/>
    <lineage>
        <taxon>Eukaryota</taxon>
        <taxon>Fungi</taxon>
        <taxon>Dikarya</taxon>
        <taxon>Basidiomycota</taxon>
        <taxon>Agaricomycotina</taxon>
        <taxon>Agaricomycetes</taxon>
        <taxon>Agaricomycetidae</taxon>
        <taxon>Agaricales</taxon>
        <taxon>Pleurotineae</taxon>
        <taxon>Pleurotaceae</taxon>
        <taxon>Pleurotus</taxon>
    </lineage>
</organism>
<reference evidence="1 2" key="1">
    <citation type="journal article" date="2021" name="Appl. Environ. Microbiol.">
        <title>Genetic linkage and physical mapping for an oyster mushroom Pleurotus cornucopiae and QTL analysis for the trait cap color.</title>
        <authorList>
            <person name="Zhang Y."/>
            <person name="Gao W."/>
            <person name="Sonnenberg A."/>
            <person name="Chen Q."/>
            <person name="Zhang J."/>
            <person name="Huang C."/>
        </authorList>
    </citation>
    <scope>NUCLEOTIDE SEQUENCE [LARGE SCALE GENOMIC DNA]</scope>
    <source>
        <strain evidence="1">CCMSSC00406</strain>
    </source>
</reference>
<comment type="caution">
    <text evidence="1">The sequence shown here is derived from an EMBL/GenBank/DDBJ whole genome shotgun (WGS) entry which is preliminary data.</text>
</comment>
<proteinExistence type="predicted"/>
<evidence type="ECO:0000313" key="2">
    <source>
        <dbReference type="Proteomes" id="UP000824881"/>
    </source>
</evidence>
<keyword evidence="2" id="KW-1185">Reference proteome</keyword>
<sequence length="453" mass="48249">MAEMAHFAKFAFAPDEVNDLTPTVICERVQEGAEMDEAAKVNISQTSDLTFTAADFSLLTTDLKMKGSIPLSTAFVSLLASILGSNATPLSARGPQTVNPYLDADQYVSPVYADQVVAAAATIRANGDNALADKALLVAEVPTFLWIDRIAAVTSIGGYLQDARTKQAQTARKQVVNIEVYNLPDRDCSAKASSGELDISQAGLARYESYIKAIGSQIESYPDVTIVIGLETDSVGNLVSNQSVPKCANAAEAHINGSAFAVAWLSQYANVSIYLDGAHAAWLGWPDNLGPTADILAEIVNRAKVINPAAAVRGVATNVSNYNGLGTSTNYGYDELDYVRNLAPLLTARGLPAHFIVDQGRSGQQDYPRSGGDWCNNKQAGFGPRPSSITPDPLIDAIVWVKPGGQGDGTSDETAERFDEACGSETSLKPAPEAGAWFQEYFEQLLENANPPF</sequence>
<evidence type="ECO:0000313" key="1">
    <source>
        <dbReference type="EMBL" id="KAG9223451.1"/>
    </source>
</evidence>